<comment type="caution">
    <text evidence="2">The sequence shown here is derived from an EMBL/GenBank/DDBJ whole genome shotgun (WGS) entry which is preliminary data.</text>
</comment>
<keyword evidence="1" id="KW-0175">Coiled coil</keyword>
<sequence>MSKSYNQKLENLRKNLKNQSLSILIGAGFSKNANKDMFPTWWGLLKDMAEKINHSNYCKKFYNDTGMSFTDDPDGYADFIDPFVNLYMEELGFLNLVSKYIKFMGYRETVEIYIEERTPRAIIEKGVKYLVVEKDGKETKKVLSEHDLAIHNKLIQLPWNNIYTTNYDNLLEFCVDRGVSEGLEQKIKEYKDELGTNQKTIDELTQELTVIEQELEIVVSAEESSKIAHADSPSTKTAIDFNNSQELINRQSKVKSEIRYLKSKTDNINVKLNNLERSLDQCYNVVKHSSQLAIKRHRNIVKLHGSIRESADEEFTFDNDYHKRYVISQEDFDSYPIKHEAFTQLMRISLLQGHFCLIGFSGDDANFLAWVSWVRDIIKKSSVKQSSEQEDKIYFIDVLEDEQAGRHKQQFYDNHRIVHIPLMHEDTIAVFEDTSGTKIFRDSKTVLNAFLDYLHQIPVINLPQISFEVIAREKYENFAADKKISLGKDIDGRLLEDIVKDFYEVKALRIYNRIPSLSFQYDFGRSIFARSAGRISIFLNENKQLVLGICELMCVTIRDRFMPHSAMMKREQFDKFKQMAKEISNALFADYLLLDMKDAIWRTDKLRFDTILSEVLPLVDDNLSDELQFVVLLSKALFFEFETLDNQLETYAFKNHRNLNIIGLEWMFNRTDIASKFNITQATNQEELYALEFKDFLIGYAGGPSESAEKIKKLKHEGLKSIFSNFTYLTSDLSEKKEKPHPHGATQKMYSKGTTYSNINKEEQGFQIFGMLMETGLPVESRGYSVMPPEKIYPAILSTFKYYPVLVLFYALQYDDEKFIKLIGQDYSYNTSIDEDQGLILSSLFKTYLYSRTYWIFRRNILIFLAQYINVIDSKKWEDFFMSVWEEKKDNKVLFDDDRQYNKEFLKIGISLCSNEDIIAKIIIDCLDSPIKTGQNEVISFLYQFSNNPYLKLGADLIRQRVTPSRLNVLFESIIKSHDQLFVIGNLNSIFNDKDLEKIRLIVSGIDFNTIKSERIWRIITYYIKQDKVSRKRIVEAIINNSQLWNTGFFKQENSDKLSLTSGIRYIPLRELRKSDDGKYGLSLEKDEAVRIYNALKSELSKIIDFSKGERELTNFKFILQEMMWFLDDEKKLIVNEPDYSEVRTSVEQQYFYQKGNVDLWESLSSDDGTKVNWALSEVSKVLYDNKDFKGCRGYLNLIISRVQLKNLPGLTMCLEYLGFWCKNFKNITEMRRYNDALLHILKVYKNSYPWDLDQADTELNLVKIANTLRYWGENDSVVSHFTSLLEQSRYNNVRNLRYTIDEE</sequence>
<proteinExistence type="predicted"/>
<dbReference type="OrthoDB" id="78172at2"/>
<dbReference type="RefSeq" id="WP_133574591.1">
    <property type="nucleotide sequence ID" value="NZ_SNYC01000003.1"/>
</dbReference>
<evidence type="ECO:0000313" key="3">
    <source>
        <dbReference type="Proteomes" id="UP000295620"/>
    </source>
</evidence>
<dbReference type="Pfam" id="PF13289">
    <property type="entry name" value="SIR2_2"/>
    <property type="match status" value="1"/>
</dbReference>
<organism evidence="2 3">
    <name type="scientific">Pedobacter metabolipauper</name>
    <dbReference type="NCBI Taxonomy" id="425513"/>
    <lineage>
        <taxon>Bacteria</taxon>
        <taxon>Pseudomonadati</taxon>
        <taxon>Bacteroidota</taxon>
        <taxon>Sphingobacteriia</taxon>
        <taxon>Sphingobacteriales</taxon>
        <taxon>Sphingobacteriaceae</taxon>
        <taxon>Pedobacter</taxon>
    </lineage>
</organism>
<evidence type="ECO:0000256" key="1">
    <source>
        <dbReference type="SAM" id="Coils"/>
    </source>
</evidence>
<dbReference type="Proteomes" id="UP000295620">
    <property type="component" value="Unassembled WGS sequence"/>
</dbReference>
<gene>
    <name evidence="2" type="ORF">ATK78_0645</name>
</gene>
<name>A0A4R6SZK2_9SPHI</name>
<reference evidence="2 3" key="1">
    <citation type="submission" date="2019-03" db="EMBL/GenBank/DDBJ databases">
        <title>Genomic Encyclopedia of Archaeal and Bacterial Type Strains, Phase II (KMG-II): from individual species to whole genera.</title>
        <authorList>
            <person name="Goeker M."/>
        </authorList>
    </citation>
    <scope>NUCLEOTIDE SEQUENCE [LARGE SCALE GENOMIC DNA]</scope>
    <source>
        <strain evidence="2 3">DSM 19035</strain>
    </source>
</reference>
<protein>
    <submittedName>
        <fullName evidence="2">SIR2-like protein</fullName>
    </submittedName>
</protein>
<dbReference type="EMBL" id="SNYC01000003">
    <property type="protein sequence ID" value="TDQ11522.1"/>
    <property type="molecule type" value="Genomic_DNA"/>
</dbReference>
<evidence type="ECO:0000313" key="2">
    <source>
        <dbReference type="EMBL" id="TDQ11522.1"/>
    </source>
</evidence>
<feature type="coiled-coil region" evidence="1">
    <location>
        <begin position="180"/>
        <end position="221"/>
    </location>
</feature>
<accession>A0A4R6SZK2</accession>
<keyword evidence="3" id="KW-1185">Reference proteome</keyword>